<keyword evidence="7" id="KW-1185">Reference proteome</keyword>
<protein>
    <recommendedName>
        <fullName evidence="5">Glycoside hydrolase family 42 N-terminal domain-containing protein</fullName>
    </recommendedName>
</protein>
<dbReference type="STRING" id="915059.NH26_20300"/>
<comment type="caution">
    <text evidence="6">The sequence shown here is derived from an EMBL/GenBank/DDBJ whole genome shotgun (WGS) entry which is preliminary data.</text>
</comment>
<dbReference type="InterPro" id="IPR029062">
    <property type="entry name" value="Class_I_gatase-like"/>
</dbReference>
<dbReference type="GO" id="GO:0005975">
    <property type="term" value="P:carbohydrate metabolic process"/>
    <property type="evidence" value="ECO:0007669"/>
    <property type="project" value="InterPro"/>
</dbReference>
<dbReference type="EMBL" id="JRYR02000002">
    <property type="protein sequence ID" value="OHX63954.1"/>
    <property type="molecule type" value="Genomic_DNA"/>
</dbReference>
<dbReference type="InterPro" id="IPR013529">
    <property type="entry name" value="Glyco_hydro_42_N"/>
</dbReference>
<dbReference type="GO" id="GO:0009341">
    <property type="term" value="C:beta-galactosidase complex"/>
    <property type="evidence" value="ECO:0007669"/>
    <property type="project" value="InterPro"/>
</dbReference>
<dbReference type="GO" id="GO:0004565">
    <property type="term" value="F:beta-galactosidase activity"/>
    <property type="evidence" value="ECO:0007669"/>
    <property type="project" value="InterPro"/>
</dbReference>
<dbReference type="CDD" id="cd03143">
    <property type="entry name" value="A4_beta-galactosidase_middle_domain"/>
    <property type="match status" value="1"/>
</dbReference>
<keyword evidence="2" id="KW-0326">Glycosidase</keyword>
<dbReference type="PROSITE" id="PS51257">
    <property type="entry name" value="PROKAR_LIPOPROTEIN"/>
    <property type="match status" value="1"/>
</dbReference>
<dbReference type="SUPFAM" id="SSF51445">
    <property type="entry name" value="(Trans)glycosidases"/>
    <property type="match status" value="1"/>
</dbReference>
<dbReference type="Pfam" id="PF02449">
    <property type="entry name" value="Glyco_hydro_42"/>
    <property type="match status" value="1"/>
</dbReference>
<dbReference type="Proteomes" id="UP000179797">
    <property type="component" value="Unassembled WGS sequence"/>
</dbReference>
<name>A0A1S1YSE6_FLAPC</name>
<dbReference type="Gene3D" id="3.20.20.80">
    <property type="entry name" value="Glycosidases"/>
    <property type="match status" value="1"/>
</dbReference>
<dbReference type="Gene3D" id="3.40.50.880">
    <property type="match status" value="1"/>
</dbReference>
<organism evidence="6 7">
    <name type="scientific">Flammeovirga pacifica</name>
    <dbReference type="NCBI Taxonomy" id="915059"/>
    <lineage>
        <taxon>Bacteria</taxon>
        <taxon>Pseudomonadati</taxon>
        <taxon>Bacteroidota</taxon>
        <taxon>Cytophagia</taxon>
        <taxon>Cytophagales</taxon>
        <taxon>Flammeovirgaceae</taxon>
        <taxon>Flammeovirga</taxon>
    </lineage>
</organism>
<reference evidence="6 7" key="1">
    <citation type="journal article" date="2012" name="Int. J. Syst. Evol. Microbiol.">
        <title>Flammeovirga pacifica sp. nov., isolated from deep-sea sediment.</title>
        <authorList>
            <person name="Xu H."/>
            <person name="Fu Y."/>
            <person name="Yang N."/>
            <person name="Ding Z."/>
            <person name="Lai Q."/>
            <person name="Zeng R."/>
        </authorList>
    </citation>
    <scope>NUCLEOTIDE SEQUENCE [LARGE SCALE GENOMIC DNA]</scope>
    <source>
        <strain evidence="7">DSM 24597 / LMG 26175 / WPAGA1</strain>
    </source>
</reference>
<feature type="coiled-coil region" evidence="3">
    <location>
        <begin position="21"/>
        <end position="48"/>
    </location>
</feature>
<dbReference type="AlphaFoldDB" id="A0A1S1YSE6"/>
<evidence type="ECO:0000313" key="6">
    <source>
        <dbReference type="EMBL" id="OHX63954.1"/>
    </source>
</evidence>
<dbReference type="InterPro" id="IPR017853">
    <property type="entry name" value="GH"/>
</dbReference>
<keyword evidence="4" id="KW-0732">Signal</keyword>
<evidence type="ECO:0000256" key="2">
    <source>
        <dbReference type="ARBA" id="ARBA00023295"/>
    </source>
</evidence>
<feature type="domain" description="Glycoside hydrolase family 42 N-terminal" evidence="5">
    <location>
        <begin position="267"/>
        <end position="443"/>
    </location>
</feature>
<gene>
    <name evidence="6" type="ORF">NH26_20300</name>
</gene>
<proteinExistence type="predicted"/>
<evidence type="ECO:0000256" key="3">
    <source>
        <dbReference type="SAM" id="Coils"/>
    </source>
</evidence>
<evidence type="ECO:0000313" key="7">
    <source>
        <dbReference type="Proteomes" id="UP000179797"/>
    </source>
</evidence>
<evidence type="ECO:0000256" key="1">
    <source>
        <dbReference type="ARBA" id="ARBA00022801"/>
    </source>
</evidence>
<keyword evidence="3" id="KW-0175">Coiled coil</keyword>
<evidence type="ECO:0000256" key="4">
    <source>
        <dbReference type="SAM" id="SignalP"/>
    </source>
</evidence>
<evidence type="ECO:0000259" key="5">
    <source>
        <dbReference type="Pfam" id="PF02449"/>
    </source>
</evidence>
<feature type="chain" id="PRO_5012300510" description="Glycoside hydrolase family 42 N-terminal domain-containing protein" evidence="4">
    <location>
        <begin position="25"/>
        <end position="756"/>
    </location>
</feature>
<accession>A0A1S1YSE6</accession>
<keyword evidence="1" id="KW-0378">Hydrolase</keyword>
<sequence length="756" mass="87270">MIKMKNYLIVITLLILSCFHSLDAQDLKQQIEDEISQLQKLVKKAKKKDIDVSKELSTFRTAEIFSRYADWDENNYKKNVQLFSLVKKLNDKTPEENAQYLPQFEREQILLMIKNAQKELEAVLKGDHQRQTTPKIDWSNLDINNNTIQQNGNPVFIYDYVWKPTSTEFQEFYGAQDGIYLTTGYLNEDGSLKHFKLNEIKNKKSGTLGTVFMNHLNPPKWSIDKYTDFTVGGRRYTGYDIDNPGAKEIQRQLISVVAPLTKGKNYAKLGWLLTNEPHWFTMKDTWATGTVSNFTIQKFKTYLKELHQDISVLNKRWGTSFSSFDAVEVTIPMDGKLQGTSQWYDWMSFNQHRVTEWFTFLQDEIRSHDKDAHTHIKVMPNLWTENKRDHGIDMEALTDLTSIVGNDAGSHYSAMWGKEEDWVDHYAYSWREMCMSYDFYKSISPNKVIYNSETHYLSTVKFRELDLNLDYVNATHWMATVLGLNSSKAWFWPRKEDGSLKSYKEKGYAGSLAMQPAVVDQVTRTMMDLNANAKALTSIQNLRKPIRVFYSETSAINLEKHMDDVFSTYENLFFEGYSIGFVTENILKKQSQENWDVVVVQKTPFVKQSEKEALQKYLDNGGTVVIDKASLLKNEYGEKLSPLTKGNGEIIVVADLDEMKLKALAKVTSTHTLQVNDLKDQDKKGIFWRYVQDDENNNILTLINIGKEARDIEIKLTNSKKSTSVKNILTGEKLNNCITVQPLDVLFVEVKGASKK</sequence>
<feature type="signal peptide" evidence="4">
    <location>
        <begin position="1"/>
        <end position="24"/>
    </location>
</feature>